<dbReference type="STRING" id="576117.SAMN04488138_10815"/>
<name>A0A1I3TBH0_9RHOB</name>
<keyword evidence="2 4" id="KW-0732">Signal</keyword>
<dbReference type="GeneID" id="98665537"/>
<reference evidence="5 6" key="1">
    <citation type="submission" date="2016-10" db="EMBL/GenBank/DDBJ databases">
        <authorList>
            <person name="de Groot N.N."/>
        </authorList>
    </citation>
    <scope>NUCLEOTIDE SEQUENCE [LARGE SCALE GENOMIC DNA]</scope>
    <source>
        <strain evidence="5 6">CGMCC 1.8891</strain>
    </source>
</reference>
<dbReference type="InterPro" id="IPR006059">
    <property type="entry name" value="SBP"/>
</dbReference>
<protein>
    <submittedName>
        <fullName evidence="5">Iron(III) transport system substrate-binding protein</fullName>
    </submittedName>
</protein>
<accession>A0A1I3TBH0</accession>
<evidence type="ECO:0000256" key="1">
    <source>
        <dbReference type="ARBA" id="ARBA00008520"/>
    </source>
</evidence>
<dbReference type="OrthoDB" id="9769567at2"/>
<dbReference type="CDD" id="cd13542">
    <property type="entry name" value="PBP2_FutA1_ilke"/>
    <property type="match status" value="1"/>
</dbReference>
<keyword evidence="3" id="KW-0479">Metal-binding</keyword>
<evidence type="ECO:0000256" key="4">
    <source>
        <dbReference type="SAM" id="SignalP"/>
    </source>
</evidence>
<evidence type="ECO:0000313" key="6">
    <source>
        <dbReference type="Proteomes" id="UP000183299"/>
    </source>
</evidence>
<dbReference type="PIRSF" id="PIRSF002825">
    <property type="entry name" value="CfbpA"/>
    <property type="match status" value="1"/>
</dbReference>
<dbReference type="GO" id="GO:0046872">
    <property type="term" value="F:metal ion binding"/>
    <property type="evidence" value="ECO:0007669"/>
    <property type="project" value="UniProtKB-KW"/>
</dbReference>
<evidence type="ECO:0000313" key="5">
    <source>
        <dbReference type="EMBL" id="SFJ67709.1"/>
    </source>
</evidence>
<dbReference type="InterPro" id="IPR026045">
    <property type="entry name" value="Ferric-bd"/>
</dbReference>
<evidence type="ECO:0000256" key="2">
    <source>
        <dbReference type="ARBA" id="ARBA00022729"/>
    </source>
</evidence>
<feature type="binding site" evidence="3">
    <location>
        <position position="219"/>
    </location>
    <ligand>
        <name>Fe cation</name>
        <dbReference type="ChEBI" id="CHEBI:24875"/>
    </ligand>
</feature>
<feature type="signal peptide" evidence="4">
    <location>
        <begin position="1"/>
        <end position="24"/>
    </location>
</feature>
<sequence length="339" mass="37459">MSALASSTLKFALPFTLLASSALADVNVYSYRQPELIAPLTEAFTEETGIKVNVAYLVEGLTERLKAEGDRSPADVILTVDIARLTEAVDAGVTQPLMTDTLAKNIPAEFHDPEGNWWGVTTRARIVYASKERVPEGAVTTYEDLADPKWKGRICTRSGMHTYMIGLTSAYVVHHGPEETKAWLQGLKDNLARRPQGDDRAQVKAIWAGECDISLGNTYYMGEMLADEEQRVWADTVRLDFPRFDVEGGGTHVNISGVALTKASRNKEEAIQFIEFLTSHHAQEIYAEANSEYPVVPGTEASDLVKSWGELHPDNVSLKQLADERPDALRLTEEVDYDG</sequence>
<evidence type="ECO:0000256" key="3">
    <source>
        <dbReference type="PIRSR" id="PIRSR002825-1"/>
    </source>
</evidence>
<dbReference type="AlphaFoldDB" id="A0A1I3TBH0"/>
<dbReference type="RefSeq" id="WP_066600250.1">
    <property type="nucleotide sequence ID" value="NZ_FORY01000008.1"/>
</dbReference>
<gene>
    <name evidence="5" type="ORF">SAMN04488138_10815</name>
</gene>
<feature type="binding site" evidence="3">
    <location>
        <position position="220"/>
    </location>
    <ligand>
        <name>Fe cation</name>
        <dbReference type="ChEBI" id="CHEBI:24875"/>
    </ligand>
</feature>
<organism evidence="5 6">
    <name type="scientific">Celeribacter halophilus</name>
    <dbReference type="NCBI Taxonomy" id="576117"/>
    <lineage>
        <taxon>Bacteria</taxon>
        <taxon>Pseudomonadati</taxon>
        <taxon>Pseudomonadota</taxon>
        <taxon>Alphaproteobacteria</taxon>
        <taxon>Rhodobacterales</taxon>
        <taxon>Roseobacteraceae</taxon>
        <taxon>Celeribacter</taxon>
    </lineage>
</organism>
<dbReference type="Gene3D" id="3.40.190.10">
    <property type="entry name" value="Periplasmic binding protein-like II"/>
    <property type="match status" value="2"/>
</dbReference>
<dbReference type="PANTHER" id="PTHR30006:SF15">
    <property type="entry name" value="IRON-UTILIZATION PERIPLASMIC PROTEIN"/>
    <property type="match status" value="1"/>
</dbReference>
<dbReference type="SUPFAM" id="SSF53850">
    <property type="entry name" value="Periplasmic binding protein-like II"/>
    <property type="match status" value="1"/>
</dbReference>
<keyword evidence="6" id="KW-1185">Reference proteome</keyword>
<dbReference type="GO" id="GO:0030288">
    <property type="term" value="C:outer membrane-bounded periplasmic space"/>
    <property type="evidence" value="ECO:0007669"/>
    <property type="project" value="TreeGrafter"/>
</dbReference>
<dbReference type="Proteomes" id="UP000183299">
    <property type="component" value="Unassembled WGS sequence"/>
</dbReference>
<dbReference type="PANTHER" id="PTHR30006">
    <property type="entry name" value="THIAMINE-BINDING PERIPLASMIC PROTEIN-RELATED"/>
    <property type="match status" value="1"/>
</dbReference>
<proteinExistence type="inferred from homology"/>
<dbReference type="EMBL" id="FORY01000008">
    <property type="protein sequence ID" value="SFJ67709.1"/>
    <property type="molecule type" value="Genomic_DNA"/>
</dbReference>
<comment type="similarity">
    <text evidence="1">Belongs to the bacterial solute-binding protein 1 family.</text>
</comment>
<dbReference type="Pfam" id="PF13416">
    <property type="entry name" value="SBP_bac_8"/>
    <property type="match status" value="1"/>
</dbReference>
<feature type="chain" id="PRO_5010289561" evidence="4">
    <location>
        <begin position="25"/>
        <end position="339"/>
    </location>
</feature>
<keyword evidence="3" id="KW-0408">Iron</keyword>